<proteinExistence type="predicted"/>
<organism evidence="4 5">
    <name type="scientific">Aspergillus ellipticus CBS 707.79</name>
    <dbReference type="NCBI Taxonomy" id="1448320"/>
    <lineage>
        <taxon>Eukaryota</taxon>
        <taxon>Fungi</taxon>
        <taxon>Dikarya</taxon>
        <taxon>Ascomycota</taxon>
        <taxon>Pezizomycotina</taxon>
        <taxon>Eurotiomycetes</taxon>
        <taxon>Eurotiomycetidae</taxon>
        <taxon>Eurotiales</taxon>
        <taxon>Aspergillaceae</taxon>
        <taxon>Aspergillus</taxon>
        <taxon>Aspergillus subgen. Circumdati</taxon>
    </lineage>
</organism>
<dbReference type="Gene3D" id="3.30.300.30">
    <property type="match status" value="1"/>
</dbReference>
<dbReference type="InterPro" id="IPR020806">
    <property type="entry name" value="PKS_PP-bd"/>
</dbReference>
<dbReference type="SUPFAM" id="SSF53474">
    <property type="entry name" value="alpha/beta-Hydrolases"/>
    <property type="match status" value="1"/>
</dbReference>
<dbReference type="Gene3D" id="3.40.50.1820">
    <property type="entry name" value="alpha/beta hydrolase"/>
    <property type="match status" value="1"/>
</dbReference>
<evidence type="ECO:0000313" key="4">
    <source>
        <dbReference type="EMBL" id="PYH94685.1"/>
    </source>
</evidence>
<evidence type="ECO:0000256" key="1">
    <source>
        <dbReference type="ARBA" id="ARBA00022450"/>
    </source>
</evidence>
<dbReference type="Proteomes" id="UP000247810">
    <property type="component" value="Unassembled WGS sequence"/>
</dbReference>
<keyword evidence="1" id="KW-0596">Phosphopantetheine</keyword>
<evidence type="ECO:0000259" key="3">
    <source>
        <dbReference type="PROSITE" id="PS50075"/>
    </source>
</evidence>
<dbReference type="Pfam" id="PF00550">
    <property type="entry name" value="PP-binding"/>
    <property type="match status" value="1"/>
</dbReference>
<dbReference type="InterPro" id="IPR009081">
    <property type="entry name" value="PP-bd_ACP"/>
</dbReference>
<evidence type="ECO:0000313" key="5">
    <source>
        <dbReference type="Proteomes" id="UP000247810"/>
    </source>
</evidence>
<dbReference type="Gene3D" id="3.40.50.12780">
    <property type="entry name" value="N-terminal domain of ligase-like"/>
    <property type="match status" value="1"/>
</dbReference>
<dbReference type="SMART" id="SM00823">
    <property type="entry name" value="PKS_PP"/>
    <property type="match status" value="1"/>
</dbReference>
<dbReference type="InterPro" id="IPR036736">
    <property type="entry name" value="ACP-like_sf"/>
</dbReference>
<protein>
    <submittedName>
        <fullName evidence="4">Putative non-ribosomal peptide synthase-like protein</fullName>
    </submittedName>
</protein>
<dbReference type="EMBL" id="KZ825867">
    <property type="protein sequence ID" value="PYH94685.1"/>
    <property type="molecule type" value="Genomic_DNA"/>
</dbReference>
<dbReference type="InterPro" id="IPR029058">
    <property type="entry name" value="AB_hydrolase_fold"/>
</dbReference>
<dbReference type="OrthoDB" id="10253869at2759"/>
<dbReference type="Gene3D" id="1.10.1200.10">
    <property type="entry name" value="ACP-like"/>
    <property type="match status" value="1"/>
</dbReference>
<dbReference type="InterPro" id="IPR001031">
    <property type="entry name" value="Thioesterase"/>
</dbReference>
<dbReference type="GO" id="GO:0006633">
    <property type="term" value="P:fatty acid biosynthetic process"/>
    <property type="evidence" value="ECO:0007669"/>
    <property type="project" value="TreeGrafter"/>
</dbReference>
<dbReference type="InterPro" id="IPR020845">
    <property type="entry name" value="AMP-binding_CS"/>
</dbReference>
<dbReference type="InterPro" id="IPR042099">
    <property type="entry name" value="ANL_N_sf"/>
</dbReference>
<evidence type="ECO:0000256" key="2">
    <source>
        <dbReference type="ARBA" id="ARBA00022553"/>
    </source>
</evidence>
<dbReference type="Pfam" id="PF00501">
    <property type="entry name" value="AMP-binding"/>
    <property type="match status" value="1"/>
</dbReference>
<dbReference type="PANTHER" id="PTHR24096">
    <property type="entry name" value="LONG-CHAIN-FATTY-ACID--COA LIGASE"/>
    <property type="match status" value="1"/>
</dbReference>
<dbReference type="GO" id="GO:0031177">
    <property type="term" value="F:phosphopantetheine binding"/>
    <property type="evidence" value="ECO:0007669"/>
    <property type="project" value="InterPro"/>
</dbReference>
<dbReference type="PROSITE" id="PS00455">
    <property type="entry name" value="AMP_BINDING"/>
    <property type="match status" value="1"/>
</dbReference>
<keyword evidence="2" id="KW-0597">Phosphoprotein</keyword>
<dbReference type="AlphaFoldDB" id="A0A319DBB0"/>
<name>A0A319DBB0_9EURO</name>
<dbReference type="InterPro" id="IPR045851">
    <property type="entry name" value="AMP-bd_C_sf"/>
</dbReference>
<dbReference type="STRING" id="1448320.A0A319DBB0"/>
<gene>
    <name evidence="4" type="ORF">BO71DRAFT_379168</name>
</gene>
<keyword evidence="5" id="KW-1185">Reference proteome</keyword>
<dbReference type="InterPro" id="IPR000873">
    <property type="entry name" value="AMP-dep_synth/lig_dom"/>
</dbReference>
<dbReference type="SUPFAM" id="SSF47336">
    <property type="entry name" value="ACP-like"/>
    <property type="match status" value="1"/>
</dbReference>
<feature type="domain" description="Carrier" evidence="3">
    <location>
        <begin position="551"/>
        <end position="629"/>
    </location>
</feature>
<dbReference type="Pfam" id="PF00975">
    <property type="entry name" value="Thioesterase"/>
    <property type="match status" value="1"/>
</dbReference>
<dbReference type="SUPFAM" id="SSF56801">
    <property type="entry name" value="Acetyl-CoA synthetase-like"/>
    <property type="match status" value="1"/>
</dbReference>
<dbReference type="GO" id="GO:0031957">
    <property type="term" value="F:very long-chain fatty acid-CoA ligase activity"/>
    <property type="evidence" value="ECO:0007669"/>
    <property type="project" value="TreeGrafter"/>
</dbReference>
<reference evidence="4 5" key="1">
    <citation type="submission" date="2018-02" db="EMBL/GenBank/DDBJ databases">
        <title>The genomes of Aspergillus section Nigri reveals drivers in fungal speciation.</title>
        <authorList>
            <consortium name="DOE Joint Genome Institute"/>
            <person name="Vesth T.C."/>
            <person name="Nybo J."/>
            <person name="Theobald S."/>
            <person name="Brandl J."/>
            <person name="Frisvad J.C."/>
            <person name="Nielsen K.F."/>
            <person name="Lyhne E.K."/>
            <person name="Kogle M.E."/>
            <person name="Kuo A."/>
            <person name="Riley R."/>
            <person name="Clum A."/>
            <person name="Nolan M."/>
            <person name="Lipzen A."/>
            <person name="Salamov A."/>
            <person name="Henrissat B."/>
            <person name="Wiebenga A."/>
            <person name="De vries R.P."/>
            <person name="Grigoriev I.V."/>
            <person name="Mortensen U.H."/>
            <person name="Andersen M.R."/>
            <person name="Baker S.E."/>
        </authorList>
    </citation>
    <scope>NUCLEOTIDE SEQUENCE [LARGE SCALE GENOMIC DNA]</scope>
    <source>
        <strain evidence="4 5">CBS 707.79</strain>
    </source>
</reference>
<dbReference type="VEuPathDB" id="FungiDB:BO71DRAFT_379168"/>
<accession>A0A319DBB0</accession>
<dbReference type="PROSITE" id="PS50075">
    <property type="entry name" value="CARRIER"/>
    <property type="match status" value="1"/>
</dbReference>
<sequence>MTFHISYLLERAASNNANNGIVAYPLNDGSHPRKVTYEELHALATANGKLLREHLGCRNKLIVLIHFEDHLDNIIWLWSVIYAGYTPAMSTAFPREPHHCQKHLTHLKTLLDDPICLTKSSLLSQFPEPSILTVLDVASLEGAPITHLQAGPRTPSPDLALLMLTSGSTGNAKAVCITHQQISASLSGKASALPVNPKENISFMNWIRLDHVGSLVEIHMHALLVGVNQIHLQPEDIISNPMLFLDTIHQHRVARTFAPNFFLCELVRVLESGVPQSHLDLSCLRYIVSGGEANLVSTCVCISLLLNTLGAPKNAIIPAFGMTETCAGSIYNLSCPSYDVSQKHEIASVGQCVPGIRMRVTGEEGNLEISGPIVFNRYYNNEQDTIKSFTSDGWFMTGDTAVIDSDGRLSLSGRTKDLMSINGVKFLAAELQTAIEEDTIKGIQPGYVVCFSNRLPGAHTEQICVIYLPTYSPDDIEARYRTQAAITRSVLVFTGARPYVLPLEEKHLGRSTLGKLSGAKIRRSLDNGEYSAAEEHNAAQIKAYQDQIWSPPANETEEAIMQELEQVLDLPEKTIGMEATMFEMGLTSVALMKLKRRIEQRLQFKDIPLITMMKNPSVRALANALRQTHTPQEYDPVVTLNAQGSKSPLWLIHPGVGEILVFLGLAKFITDRPVYAMRARGFNEGETHFEDIAETVATYHTAIKAKQPQGPYALAGYSYGSMLAFEVAKTLESGGDEVRFVGAFNLPPHIKFRMRQLDWTECLLHLSFFLDIMTEEFSQSIREEITPLSQPEAIAYVMKVSDAARLAELSLDAEKLLRWTCLAYGLQSMARYYDPTGCVARMDVFYCHPLAVVASGKQQWLEEHLYPWREFVREDVRYHDVKGEHYTMLAPEHIRGFQATLRKALVARGL</sequence>
<dbReference type="PANTHER" id="PTHR24096:SF267">
    <property type="entry name" value="MALONATE--COA LIGASE ACSF3, MITOCHONDRIAL"/>
    <property type="match status" value="1"/>
</dbReference>